<dbReference type="EnsemblPlants" id="KEH22552">
    <property type="protein sequence ID" value="KEH22552"/>
    <property type="gene ID" value="MTR_7g053420"/>
</dbReference>
<dbReference type="Proteomes" id="UP000002051">
    <property type="component" value="Unassembled WGS sequence"/>
</dbReference>
<name>A0A072TYP3_MEDTR</name>
<keyword evidence="4" id="KW-1185">Reference proteome</keyword>
<protein>
    <recommendedName>
        <fullName evidence="5">Endonuclease/exonuclease/phosphatase family protein</fullName>
    </recommendedName>
</protein>
<dbReference type="PANTHER" id="PTHR36617:SF5">
    <property type="entry name" value="OS05G0421675 PROTEIN"/>
    <property type="match status" value="1"/>
</dbReference>
<dbReference type="AlphaFoldDB" id="A0A072TYP3"/>
<accession>A0A072TYP3</accession>
<evidence type="ECO:0008006" key="5">
    <source>
        <dbReference type="Google" id="ProtNLM"/>
    </source>
</evidence>
<dbReference type="HOGENOM" id="CLU_856248_0_0_1"/>
<reference evidence="3" key="3">
    <citation type="submission" date="2015-04" db="UniProtKB">
        <authorList>
            <consortium name="EnsemblPlants"/>
        </authorList>
    </citation>
    <scope>IDENTIFICATION</scope>
    <source>
        <strain evidence="3">cv. Jemalong A17</strain>
    </source>
</reference>
<dbReference type="PANTHER" id="PTHR36617">
    <property type="entry name" value="PROTEIN, PUTATIVE-RELATED"/>
    <property type="match status" value="1"/>
</dbReference>
<evidence type="ECO:0000313" key="4">
    <source>
        <dbReference type="Proteomes" id="UP000002051"/>
    </source>
</evidence>
<evidence type="ECO:0000313" key="3">
    <source>
        <dbReference type="EnsemblPlants" id="KEH22552"/>
    </source>
</evidence>
<reference evidence="2 4" key="2">
    <citation type="journal article" date="2014" name="BMC Genomics">
        <title>An improved genome release (version Mt4.0) for the model legume Medicago truncatula.</title>
        <authorList>
            <person name="Tang H."/>
            <person name="Krishnakumar V."/>
            <person name="Bidwell S."/>
            <person name="Rosen B."/>
            <person name="Chan A."/>
            <person name="Zhou S."/>
            <person name="Gentzbittel L."/>
            <person name="Childs K.L."/>
            <person name="Yandell M."/>
            <person name="Gundlach H."/>
            <person name="Mayer K.F."/>
            <person name="Schwartz D.C."/>
            <person name="Town C.D."/>
        </authorList>
    </citation>
    <scope>GENOME REANNOTATION</scope>
    <source>
        <strain evidence="2">A17</strain>
        <strain evidence="3 4">cv. Jemalong A17</strain>
    </source>
</reference>
<evidence type="ECO:0000313" key="2">
    <source>
        <dbReference type="EMBL" id="KEH22552.1"/>
    </source>
</evidence>
<sequence>MASPLQGLKKNAGLLEADMMSLIRSLKSSKNSKINKVKGKSSKATSSKNNVVSLSTRSGPYANSKDWKNWVALHGDAKVVESDVLDVGETIAIRCKNSFQVLGVCVGGQEWVGRGLGTVEMRREIQRLVSERRSSVLCIQETKLGVVDEFSCMSLWGSTPIAFSFKSSVGASVWRVLEEKESLWSLVLRAKYGEEGGRVRFAEGVCSIWWRHLNQIRVRVGMAMADATWLVNNIVMQVGDGWEDGGEAWKWRRRLFSWGSVWSGLSVLVLQVGMADRLVWKLHPSNKYTVQSAYSYLTAVDPNITEDFHHFLWHKAVPLKVNIFV</sequence>
<reference evidence="2 4" key="1">
    <citation type="journal article" date="2011" name="Nature">
        <title>The Medicago genome provides insight into the evolution of rhizobial symbioses.</title>
        <authorList>
            <person name="Young N.D."/>
            <person name="Debelle F."/>
            <person name="Oldroyd G.E."/>
            <person name="Geurts R."/>
            <person name="Cannon S.B."/>
            <person name="Udvardi M.K."/>
            <person name="Benedito V.A."/>
            <person name="Mayer K.F."/>
            <person name="Gouzy J."/>
            <person name="Schoof H."/>
            <person name="Van de Peer Y."/>
            <person name="Proost S."/>
            <person name="Cook D.R."/>
            <person name="Meyers B.C."/>
            <person name="Spannagl M."/>
            <person name="Cheung F."/>
            <person name="De Mita S."/>
            <person name="Krishnakumar V."/>
            <person name="Gundlach H."/>
            <person name="Zhou S."/>
            <person name="Mudge J."/>
            <person name="Bharti A.K."/>
            <person name="Murray J.D."/>
            <person name="Naoumkina M.A."/>
            <person name="Rosen B."/>
            <person name="Silverstein K.A."/>
            <person name="Tang H."/>
            <person name="Rombauts S."/>
            <person name="Zhao P.X."/>
            <person name="Zhou P."/>
            <person name="Barbe V."/>
            <person name="Bardou P."/>
            <person name="Bechner M."/>
            <person name="Bellec A."/>
            <person name="Berger A."/>
            <person name="Berges H."/>
            <person name="Bidwell S."/>
            <person name="Bisseling T."/>
            <person name="Choisne N."/>
            <person name="Couloux A."/>
            <person name="Denny R."/>
            <person name="Deshpande S."/>
            <person name="Dai X."/>
            <person name="Doyle J.J."/>
            <person name="Dudez A.M."/>
            <person name="Farmer A.D."/>
            <person name="Fouteau S."/>
            <person name="Franken C."/>
            <person name="Gibelin C."/>
            <person name="Gish J."/>
            <person name="Goldstein S."/>
            <person name="Gonzalez A.J."/>
            <person name="Green P.J."/>
            <person name="Hallab A."/>
            <person name="Hartog M."/>
            <person name="Hua A."/>
            <person name="Humphray S.J."/>
            <person name="Jeong D.H."/>
            <person name="Jing Y."/>
            <person name="Jocker A."/>
            <person name="Kenton S.M."/>
            <person name="Kim D.J."/>
            <person name="Klee K."/>
            <person name="Lai H."/>
            <person name="Lang C."/>
            <person name="Lin S."/>
            <person name="Macmil S.L."/>
            <person name="Magdelenat G."/>
            <person name="Matthews L."/>
            <person name="McCorrison J."/>
            <person name="Monaghan E.L."/>
            <person name="Mun J.H."/>
            <person name="Najar F.Z."/>
            <person name="Nicholson C."/>
            <person name="Noirot C."/>
            <person name="O'Bleness M."/>
            <person name="Paule C.R."/>
            <person name="Poulain J."/>
            <person name="Prion F."/>
            <person name="Qin B."/>
            <person name="Qu C."/>
            <person name="Retzel E.F."/>
            <person name="Riddle C."/>
            <person name="Sallet E."/>
            <person name="Samain S."/>
            <person name="Samson N."/>
            <person name="Sanders I."/>
            <person name="Saurat O."/>
            <person name="Scarpelli C."/>
            <person name="Schiex T."/>
            <person name="Segurens B."/>
            <person name="Severin A.J."/>
            <person name="Sherrier D.J."/>
            <person name="Shi R."/>
            <person name="Sims S."/>
            <person name="Singer S.R."/>
            <person name="Sinharoy S."/>
            <person name="Sterck L."/>
            <person name="Viollet A."/>
            <person name="Wang B.B."/>
            <person name="Wang K."/>
            <person name="Wang M."/>
            <person name="Wang X."/>
            <person name="Warfsmann J."/>
            <person name="Weissenbach J."/>
            <person name="White D.D."/>
            <person name="White J.D."/>
            <person name="Wiley G.B."/>
            <person name="Wincker P."/>
            <person name="Xing Y."/>
            <person name="Yang L."/>
            <person name="Yao Z."/>
            <person name="Ying F."/>
            <person name="Zhai J."/>
            <person name="Zhou L."/>
            <person name="Zuber A."/>
            <person name="Denarie J."/>
            <person name="Dixon R.A."/>
            <person name="May G.D."/>
            <person name="Schwartz D.C."/>
            <person name="Rogers J."/>
            <person name="Quetier F."/>
            <person name="Town C.D."/>
            <person name="Roe B.A."/>
        </authorList>
    </citation>
    <scope>NUCLEOTIDE SEQUENCE [LARGE SCALE GENOMIC DNA]</scope>
    <source>
        <strain evidence="2">A17</strain>
        <strain evidence="3 4">cv. Jemalong A17</strain>
    </source>
</reference>
<evidence type="ECO:0000256" key="1">
    <source>
        <dbReference type="SAM" id="MobiDB-lite"/>
    </source>
</evidence>
<feature type="region of interest" description="Disordered" evidence="1">
    <location>
        <begin position="31"/>
        <end position="50"/>
    </location>
</feature>
<gene>
    <name evidence="2" type="ordered locus">MTR_7g053420</name>
</gene>
<dbReference type="EMBL" id="CM001223">
    <property type="protein sequence ID" value="KEH22552.1"/>
    <property type="molecule type" value="Genomic_DNA"/>
</dbReference>
<organism evidence="2 4">
    <name type="scientific">Medicago truncatula</name>
    <name type="common">Barrel medic</name>
    <name type="synonym">Medicago tribuloides</name>
    <dbReference type="NCBI Taxonomy" id="3880"/>
    <lineage>
        <taxon>Eukaryota</taxon>
        <taxon>Viridiplantae</taxon>
        <taxon>Streptophyta</taxon>
        <taxon>Embryophyta</taxon>
        <taxon>Tracheophyta</taxon>
        <taxon>Spermatophyta</taxon>
        <taxon>Magnoliopsida</taxon>
        <taxon>eudicotyledons</taxon>
        <taxon>Gunneridae</taxon>
        <taxon>Pentapetalae</taxon>
        <taxon>rosids</taxon>
        <taxon>fabids</taxon>
        <taxon>Fabales</taxon>
        <taxon>Fabaceae</taxon>
        <taxon>Papilionoideae</taxon>
        <taxon>50 kb inversion clade</taxon>
        <taxon>NPAAA clade</taxon>
        <taxon>Hologalegina</taxon>
        <taxon>IRL clade</taxon>
        <taxon>Trifolieae</taxon>
        <taxon>Medicago</taxon>
    </lineage>
</organism>
<proteinExistence type="predicted"/>